<dbReference type="InterPro" id="IPR019734">
    <property type="entry name" value="TPR_rpt"/>
</dbReference>
<dbReference type="PROSITE" id="PS51257">
    <property type="entry name" value="PROKAR_LIPOPROTEIN"/>
    <property type="match status" value="1"/>
</dbReference>
<dbReference type="InterPro" id="IPR018392">
    <property type="entry name" value="LysM"/>
</dbReference>
<keyword evidence="5" id="KW-1185">Reference proteome</keyword>
<dbReference type="Proteomes" id="UP000094147">
    <property type="component" value="Chromosome"/>
</dbReference>
<gene>
    <name evidence="4" type="ORF">KS2013_545</name>
</gene>
<dbReference type="EMBL" id="CP012418">
    <property type="protein sequence ID" value="AOE49269.1"/>
    <property type="molecule type" value="Genomic_DNA"/>
</dbReference>
<feature type="repeat" description="TPR" evidence="1">
    <location>
        <begin position="277"/>
        <end position="310"/>
    </location>
</feature>
<dbReference type="PROSITE" id="PS51782">
    <property type="entry name" value="LYSM"/>
    <property type="match status" value="1"/>
</dbReference>
<dbReference type="Gene3D" id="3.10.350.10">
    <property type="entry name" value="LysM domain"/>
    <property type="match status" value="1"/>
</dbReference>
<evidence type="ECO:0000313" key="5">
    <source>
        <dbReference type="Proteomes" id="UP000094147"/>
    </source>
</evidence>
<dbReference type="Gene3D" id="1.25.40.10">
    <property type="entry name" value="Tetratricopeptide repeat domain"/>
    <property type="match status" value="1"/>
</dbReference>
<protein>
    <submittedName>
        <fullName evidence="4">Peptidoglycan-binding LysM</fullName>
    </submittedName>
</protein>
<name>A0A1B3B8Z2_9GAMM</name>
<keyword evidence="1" id="KW-0802">TPR repeat</keyword>
<dbReference type="InterPro" id="IPR011990">
    <property type="entry name" value="TPR-like_helical_dom_sf"/>
</dbReference>
<dbReference type="SUPFAM" id="SSF48452">
    <property type="entry name" value="TPR-like"/>
    <property type="match status" value="1"/>
</dbReference>
<dbReference type="STRING" id="1144748.KS2013_545"/>
<dbReference type="SMART" id="SM00257">
    <property type="entry name" value="LysM"/>
    <property type="match status" value="1"/>
</dbReference>
<accession>A0A1B3B8Z2</accession>
<feature type="compositionally biased region" description="Polar residues" evidence="2">
    <location>
        <begin position="124"/>
        <end position="141"/>
    </location>
</feature>
<dbReference type="PROSITE" id="PS50005">
    <property type="entry name" value="TPR"/>
    <property type="match status" value="1"/>
</dbReference>
<reference evidence="5" key="1">
    <citation type="submission" date="2015-08" db="EMBL/GenBank/DDBJ databases">
        <authorList>
            <person name="Kim K.M."/>
        </authorList>
    </citation>
    <scope>NUCLEOTIDE SEQUENCE [LARGE SCALE GENOMIC DNA]</scope>
    <source>
        <strain evidence="5">KCTC 23892</strain>
    </source>
</reference>
<dbReference type="RefSeq" id="WP_169816853.1">
    <property type="nucleotide sequence ID" value="NZ_CP012418.1"/>
</dbReference>
<organism evidence="4 5">
    <name type="scientific">Kangiella sediminilitoris</name>
    <dbReference type="NCBI Taxonomy" id="1144748"/>
    <lineage>
        <taxon>Bacteria</taxon>
        <taxon>Pseudomonadati</taxon>
        <taxon>Pseudomonadota</taxon>
        <taxon>Gammaproteobacteria</taxon>
        <taxon>Kangiellales</taxon>
        <taxon>Kangiellaceae</taxon>
        <taxon>Kangiella</taxon>
    </lineage>
</organism>
<feature type="domain" description="LysM" evidence="3">
    <location>
        <begin position="61"/>
        <end position="108"/>
    </location>
</feature>
<dbReference type="SUPFAM" id="SSF54106">
    <property type="entry name" value="LysM domain"/>
    <property type="match status" value="1"/>
</dbReference>
<dbReference type="AlphaFoldDB" id="A0A1B3B8Z2"/>
<dbReference type="CDD" id="cd00118">
    <property type="entry name" value="LysM"/>
    <property type="match status" value="1"/>
</dbReference>
<dbReference type="Pfam" id="PF01476">
    <property type="entry name" value="LysM"/>
    <property type="match status" value="1"/>
</dbReference>
<dbReference type="KEGG" id="ksd:KS2013_545"/>
<evidence type="ECO:0000313" key="4">
    <source>
        <dbReference type="EMBL" id="AOE49269.1"/>
    </source>
</evidence>
<evidence type="ECO:0000259" key="3">
    <source>
        <dbReference type="PROSITE" id="PS51782"/>
    </source>
</evidence>
<evidence type="ECO:0000256" key="1">
    <source>
        <dbReference type="PROSITE-ProRule" id="PRU00339"/>
    </source>
</evidence>
<feature type="region of interest" description="Disordered" evidence="2">
    <location>
        <begin position="121"/>
        <end position="141"/>
    </location>
</feature>
<sequence>MKVTIGISKTNIAVVCTAILLTGCSFKEDRTDVVVPIVDAFPSQPQSGLNDQNSRTSFEGYTYVVKYGDTLGTIAQEYLGSSSRYTELLRLNNLKKNGSIYVGQRLKLPVEGLRKIPGTEAAKQVTSKADQQNSASITPDNESYPELEKLLEKQQFNQAIQWVLSQEDLSASQVLQQKLLFATKSQVKIYKQEQNITDAETLLSGLIANEAIRPSNKRTLENELSLLRAEQGLVAAKRYADNEDFDEAYTILLDSWQKVGKPLENNILFTGTRNTVSEHYHQKALRHYRNQELDQALAFWQKILALNPNDDLALVYRDRVIALQNKLDNL</sequence>
<evidence type="ECO:0000256" key="2">
    <source>
        <dbReference type="SAM" id="MobiDB-lite"/>
    </source>
</evidence>
<dbReference type="InterPro" id="IPR036779">
    <property type="entry name" value="LysM_dom_sf"/>
</dbReference>
<proteinExistence type="predicted"/>